<reference evidence="9" key="2">
    <citation type="submission" date="2023-01" db="EMBL/GenBank/DDBJ databases">
        <title>Draft genome sequence of Portibacter lacus strain NBRC 108769.</title>
        <authorList>
            <person name="Sun Q."/>
            <person name="Mori K."/>
        </authorList>
    </citation>
    <scope>NUCLEOTIDE SEQUENCE</scope>
    <source>
        <strain evidence="9">NBRC 108769</strain>
    </source>
</reference>
<dbReference type="InterPro" id="IPR005490">
    <property type="entry name" value="LD_TPept_cat_dom"/>
</dbReference>
<dbReference type="InterPro" id="IPR038063">
    <property type="entry name" value="Transpep_catalytic_dom"/>
</dbReference>
<protein>
    <recommendedName>
        <fullName evidence="8">L,D-TPase catalytic domain-containing protein</fullName>
    </recommendedName>
</protein>
<dbReference type="PROSITE" id="PS52029">
    <property type="entry name" value="LD_TPASE"/>
    <property type="match status" value="1"/>
</dbReference>
<evidence type="ECO:0000256" key="6">
    <source>
        <dbReference type="ARBA" id="ARBA00023316"/>
    </source>
</evidence>
<name>A0AA37WCE2_9BACT</name>
<dbReference type="Gene3D" id="2.40.440.10">
    <property type="entry name" value="L,D-transpeptidase catalytic domain-like"/>
    <property type="match status" value="1"/>
</dbReference>
<dbReference type="GO" id="GO:0071972">
    <property type="term" value="F:peptidoglycan L,D-transpeptidase activity"/>
    <property type="evidence" value="ECO:0007669"/>
    <property type="project" value="TreeGrafter"/>
</dbReference>
<evidence type="ECO:0000259" key="8">
    <source>
        <dbReference type="PROSITE" id="PS52029"/>
    </source>
</evidence>
<sequence length="362" mass="41822">MKKQPTILTYLRTFPQHFAYRIIVLLMVSALISCRNEPKQKINESQEQKVEDNHIPSPEIIIEKPDQTVKVIVVKDVPIREYFKWMDSLVNAQNQENNYTIDEYIVVKANPWIIDTLAHTDYYYLKEKGIFNEDSQSLLALQKGQTLIIPDSSQTESLRNRMANTYIDVNIPEYKLRIIENGKVLYTFPTRVGQNTKRYLEMAKTEVDLRTKPGIGKIVRVNKAPQFINPKDNRRYYVTNRDDKKVTKLPLIPWIEPEVNGQRYGQLIHPTTNIATLGKAYSNGCIGLRESDSWIVYYYAPLNTKVVIRYDLQGKDEEGNDIKFANIYPGFEKKSYQKEAIEAGLQALDGKAISVCDCRATQ</sequence>
<evidence type="ECO:0000256" key="5">
    <source>
        <dbReference type="ARBA" id="ARBA00022984"/>
    </source>
</evidence>
<dbReference type="Proteomes" id="UP001156666">
    <property type="component" value="Unassembled WGS sequence"/>
</dbReference>
<gene>
    <name evidence="9" type="ORF">GCM10007940_10210</name>
</gene>
<dbReference type="InterPro" id="IPR050979">
    <property type="entry name" value="LD-transpeptidase"/>
</dbReference>
<keyword evidence="10" id="KW-1185">Reference proteome</keyword>
<dbReference type="GO" id="GO:0071555">
    <property type="term" value="P:cell wall organization"/>
    <property type="evidence" value="ECO:0007669"/>
    <property type="project" value="UniProtKB-UniRule"/>
</dbReference>
<feature type="active site" description="Proton donor/acceptor" evidence="7">
    <location>
        <position position="269"/>
    </location>
</feature>
<keyword evidence="4 7" id="KW-0133">Cell shape</keyword>
<evidence type="ECO:0000256" key="2">
    <source>
        <dbReference type="ARBA" id="ARBA00005992"/>
    </source>
</evidence>
<dbReference type="PANTHER" id="PTHR30582">
    <property type="entry name" value="L,D-TRANSPEPTIDASE"/>
    <property type="match status" value="1"/>
</dbReference>
<evidence type="ECO:0000313" key="10">
    <source>
        <dbReference type="Proteomes" id="UP001156666"/>
    </source>
</evidence>
<organism evidence="9 10">
    <name type="scientific">Portibacter lacus</name>
    <dbReference type="NCBI Taxonomy" id="1099794"/>
    <lineage>
        <taxon>Bacteria</taxon>
        <taxon>Pseudomonadati</taxon>
        <taxon>Bacteroidota</taxon>
        <taxon>Saprospiria</taxon>
        <taxon>Saprospirales</taxon>
        <taxon>Haliscomenobacteraceae</taxon>
        <taxon>Portibacter</taxon>
    </lineage>
</organism>
<reference evidence="9" key="1">
    <citation type="journal article" date="2014" name="Int. J. Syst. Evol. Microbiol.">
        <title>Complete genome sequence of Corynebacterium casei LMG S-19264T (=DSM 44701T), isolated from a smear-ripened cheese.</title>
        <authorList>
            <consortium name="US DOE Joint Genome Institute (JGI-PGF)"/>
            <person name="Walter F."/>
            <person name="Albersmeier A."/>
            <person name="Kalinowski J."/>
            <person name="Ruckert C."/>
        </authorList>
    </citation>
    <scope>NUCLEOTIDE SEQUENCE</scope>
    <source>
        <strain evidence="9">NBRC 108769</strain>
    </source>
</reference>
<comment type="similarity">
    <text evidence="2">Belongs to the YkuD family.</text>
</comment>
<feature type="active site" description="Nucleophile" evidence="7">
    <location>
        <position position="285"/>
    </location>
</feature>
<dbReference type="RefSeq" id="WP_235293212.1">
    <property type="nucleotide sequence ID" value="NZ_BSOH01000005.1"/>
</dbReference>
<dbReference type="Pfam" id="PF03734">
    <property type="entry name" value="YkuD"/>
    <property type="match status" value="1"/>
</dbReference>
<keyword evidence="5 7" id="KW-0573">Peptidoglycan synthesis</keyword>
<dbReference type="PANTHER" id="PTHR30582:SF2">
    <property type="entry name" value="L,D-TRANSPEPTIDASE YCIB-RELATED"/>
    <property type="match status" value="1"/>
</dbReference>
<evidence type="ECO:0000256" key="4">
    <source>
        <dbReference type="ARBA" id="ARBA00022960"/>
    </source>
</evidence>
<dbReference type="GO" id="GO:0016740">
    <property type="term" value="F:transferase activity"/>
    <property type="evidence" value="ECO:0007669"/>
    <property type="project" value="UniProtKB-KW"/>
</dbReference>
<accession>A0AA37WCE2</accession>
<proteinExistence type="inferred from homology"/>
<dbReference type="EMBL" id="BSOH01000005">
    <property type="protein sequence ID" value="GLR16406.1"/>
    <property type="molecule type" value="Genomic_DNA"/>
</dbReference>
<comment type="caution">
    <text evidence="9">The sequence shown here is derived from an EMBL/GenBank/DDBJ whole genome shotgun (WGS) entry which is preliminary data.</text>
</comment>
<evidence type="ECO:0000256" key="7">
    <source>
        <dbReference type="PROSITE-ProRule" id="PRU01373"/>
    </source>
</evidence>
<keyword evidence="3" id="KW-0808">Transferase</keyword>
<dbReference type="AlphaFoldDB" id="A0AA37WCE2"/>
<dbReference type="CDD" id="cd16913">
    <property type="entry name" value="YkuD_like"/>
    <property type="match status" value="1"/>
</dbReference>
<dbReference type="PROSITE" id="PS51257">
    <property type="entry name" value="PROKAR_LIPOPROTEIN"/>
    <property type="match status" value="1"/>
</dbReference>
<comment type="pathway">
    <text evidence="1 7">Cell wall biogenesis; peptidoglycan biosynthesis.</text>
</comment>
<dbReference type="GO" id="GO:0018104">
    <property type="term" value="P:peptidoglycan-protein cross-linking"/>
    <property type="evidence" value="ECO:0007669"/>
    <property type="project" value="TreeGrafter"/>
</dbReference>
<dbReference type="GO" id="GO:0008360">
    <property type="term" value="P:regulation of cell shape"/>
    <property type="evidence" value="ECO:0007669"/>
    <property type="project" value="UniProtKB-UniRule"/>
</dbReference>
<keyword evidence="6 7" id="KW-0961">Cell wall biogenesis/degradation</keyword>
<evidence type="ECO:0000256" key="3">
    <source>
        <dbReference type="ARBA" id="ARBA00022679"/>
    </source>
</evidence>
<evidence type="ECO:0000256" key="1">
    <source>
        <dbReference type="ARBA" id="ARBA00004752"/>
    </source>
</evidence>
<feature type="domain" description="L,D-TPase catalytic" evidence="8">
    <location>
        <begin position="165"/>
        <end position="309"/>
    </location>
</feature>
<dbReference type="GO" id="GO:0005576">
    <property type="term" value="C:extracellular region"/>
    <property type="evidence" value="ECO:0007669"/>
    <property type="project" value="TreeGrafter"/>
</dbReference>
<evidence type="ECO:0000313" key="9">
    <source>
        <dbReference type="EMBL" id="GLR16406.1"/>
    </source>
</evidence>
<dbReference type="SUPFAM" id="SSF141523">
    <property type="entry name" value="L,D-transpeptidase catalytic domain-like"/>
    <property type="match status" value="1"/>
</dbReference>